<keyword evidence="2 6" id="KW-0678">Repressor</keyword>
<dbReference type="Pfam" id="PF04844">
    <property type="entry name" value="Ovate"/>
    <property type="match status" value="1"/>
</dbReference>
<evidence type="ECO:0000313" key="9">
    <source>
        <dbReference type="EMBL" id="KAK1437020.1"/>
    </source>
</evidence>
<comment type="function">
    <text evidence="6">Transcriptional repressor that regulates multiple aspects of plant growth and development.</text>
</comment>
<evidence type="ECO:0000256" key="2">
    <source>
        <dbReference type="ARBA" id="ARBA00022491"/>
    </source>
</evidence>
<dbReference type="NCBIfam" id="TIGR01568">
    <property type="entry name" value="A_thal_3678"/>
    <property type="match status" value="1"/>
</dbReference>
<dbReference type="Proteomes" id="UP001229421">
    <property type="component" value="Unassembled WGS sequence"/>
</dbReference>
<keyword evidence="5 6" id="KW-0539">Nucleus</keyword>
<evidence type="ECO:0000256" key="7">
    <source>
        <dbReference type="SAM" id="MobiDB-lite"/>
    </source>
</evidence>
<feature type="region of interest" description="Disordered" evidence="7">
    <location>
        <begin position="28"/>
        <end position="58"/>
    </location>
</feature>
<feature type="domain" description="OVATE" evidence="8">
    <location>
        <begin position="232"/>
        <end position="291"/>
    </location>
</feature>
<dbReference type="GO" id="GO:0005634">
    <property type="term" value="C:nucleus"/>
    <property type="evidence" value="ECO:0007669"/>
    <property type="project" value="UniProtKB-SubCell"/>
</dbReference>
<evidence type="ECO:0000256" key="1">
    <source>
        <dbReference type="ARBA" id="ARBA00004123"/>
    </source>
</evidence>
<gene>
    <name evidence="9" type="ORF">QVD17_02805</name>
</gene>
<evidence type="ECO:0000256" key="4">
    <source>
        <dbReference type="ARBA" id="ARBA00023163"/>
    </source>
</evidence>
<feature type="compositionally biased region" description="Basic residues" evidence="7">
    <location>
        <begin position="92"/>
        <end position="102"/>
    </location>
</feature>
<dbReference type="InterPro" id="IPR006458">
    <property type="entry name" value="Ovate_C"/>
</dbReference>
<dbReference type="GO" id="GO:0045892">
    <property type="term" value="P:negative regulation of DNA-templated transcription"/>
    <property type="evidence" value="ECO:0007669"/>
    <property type="project" value="UniProtKB-UniRule"/>
</dbReference>
<keyword evidence="4 6" id="KW-0804">Transcription</keyword>
<dbReference type="PANTHER" id="PTHR33057:SF128">
    <property type="entry name" value="TRANSCRIPTION REPRESSOR OFP3"/>
    <property type="match status" value="1"/>
</dbReference>
<feature type="region of interest" description="Disordered" evidence="7">
    <location>
        <begin position="169"/>
        <end position="198"/>
    </location>
</feature>
<proteinExistence type="predicted"/>
<accession>A0AAD8LGC7</accession>
<evidence type="ECO:0000259" key="8">
    <source>
        <dbReference type="PROSITE" id="PS51754"/>
    </source>
</evidence>
<name>A0AAD8LGC7_TARER</name>
<dbReference type="GO" id="GO:0003677">
    <property type="term" value="F:DNA binding"/>
    <property type="evidence" value="ECO:0007669"/>
    <property type="project" value="InterPro"/>
</dbReference>
<organism evidence="9 10">
    <name type="scientific">Tagetes erecta</name>
    <name type="common">African marigold</name>
    <dbReference type="NCBI Taxonomy" id="13708"/>
    <lineage>
        <taxon>Eukaryota</taxon>
        <taxon>Viridiplantae</taxon>
        <taxon>Streptophyta</taxon>
        <taxon>Embryophyta</taxon>
        <taxon>Tracheophyta</taxon>
        <taxon>Spermatophyta</taxon>
        <taxon>Magnoliopsida</taxon>
        <taxon>eudicotyledons</taxon>
        <taxon>Gunneridae</taxon>
        <taxon>Pentapetalae</taxon>
        <taxon>asterids</taxon>
        <taxon>campanulids</taxon>
        <taxon>Asterales</taxon>
        <taxon>Asteraceae</taxon>
        <taxon>Asteroideae</taxon>
        <taxon>Heliantheae alliance</taxon>
        <taxon>Tageteae</taxon>
        <taxon>Tagetes</taxon>
    </lineage>
</organism>
<sequence length="295" mass="33801">MGNYRFRLSDMVPNAWFYKLKDMNKSKTTTTTTTHHHKKQPSSSYYSPSTTTPPPENRHFYQSRNTFYYTPKVSQLNNSPKFPHFVDPSTKSSKRSKPNRKTIFKPSKLTESTHVLQDFLHSPMTTTQSPYSESTQSQLSSSISHITIVKETKKIKFLPELDLQLPPIITKPAKPTSKNRQESISGKKVNQIPARKSVSGVKLRSNSPKLAVVKKIVQKSAQKKNLSESFAIVKSSFDPEQDFMQSMKEMITENNIRSSKDLEELLACYLSLNSDEYHDVIVKAFEQIWFSLPDL</sequence>
<comment type="caution">
    <text evidence="9">The sequence shown here is derived from an EMBL/GenBank/DDBJ whole genome shotgun (WGS) entry which is preliminary data.</text>
</comment>
<comment type="subcellular location">
    <subcellularLocation>
        <location evidence="1 6">Nucleus</location>
    </subcellularLocation>
</comment>
<keyword evidence="10" id="KW-1185">Reference proteome</keyword>
<dbReference type="InterPro" id="IPR025830">
    <property type="entry name" value="DNA_bnd_dom_ovate"/>
</dbReference>
<reference evidence="9" key="1">
    <citation type="journal article" date="2023" name="bioRxiv">
        <title>Improved chromosome-level genome assembly for marigold (Tagetes erecta).</title>
        <authorList>
            <person name="Jiang F."/>
            <person name="Yuan L."/>
            <person name="Wang S."/>
            <person name="Wang H."/>
            <person name="Xu D."/>
            <person name="Wang A."/>
            <person name="Fan W."/>
        </authorList>
    </citation>
    <scope>NUCLEOTIDE SEQUENCE</scope>
    <source>
        <strain evidence="9">WSJ</strain>
        <tissue evidence="9">Leaf</tissue>
    </source>
</reference>
<dbReference type="PANTHER" id="PTHR33057">
    <property type="entry name" value="TRANSCRIPTION REPRESSOR OFP7-RELATED"/>
    <property type="match status" value="1"/>
</dbReference>
<feature type="compositionally biased region" description="Low complexity" evidence="7">
    <location>
        <begin position="41"/>
        <end position="50"/>
    </location>
</feature>
<evidence type="ECO:0000256" key="5">
    <source>
        <dbReference type="ARBA" id="ARBA00023242"/>
    </source>
</evidence>
<dbReference type="PROSITE" id="PS51754">
    <property type="entry name" value="OVATE"/>
    <property type="match status" value="1"/>
</dbReference>
<keyword evidence="3 6" id="KW-0805">Transcription regulation</keyword>
<dbReference type="InterPro" id="IPR038933">
    <property type="entry name" value="Ovate"/>
</dbReference>
<dbReference type="Pfam" id="PF13724">
    <property type="entry name" value="DNA_binding_2"/>
    <property type="match status" value="1"/>
</dbReference>
<feature type="region of interest" description="Disordered" evidence="7">
    <location>
        <begin position="79"/>
        <end position="102"/>
    </location>
</feature>
<protein>
    <recommendedName>
        <fullName evidence="6">Transcription repressor</fullName>
    </recommendedName>
    <alternativeName>
        <fullName evidence="6">Ovate family protein</fullName>
    </alternativeName>
</protein>
<dbReference type="EMBL" id="JAUHHV010000001">
    <property type="protein sequence ID" value="KAK1437020.1"/>
    <property type="molecule type" value="Genomic_DNA"/>
</dbReference>
<evidence type="ECO:0000313" key="10">
    <source>
        <dbReference type="Proteomes" id="UP001229421"/>
    </source>
</evidence>
<dbReference type="AlphaFoldDB" id="A0AAD8LGC7"/>
<evidence type="ECO:0000256" key="6">
    <source>
        <dbReference type="RuleBase" id="RU367028"/>
    </source>
</evidence>
<evidence type="ECO:0000256" key="3">
    <source>
        <dbReference type="ARBA" id="ARBA00023015"/>
    </source>
</evidence>